<proteinExistence type="predicted"/>
<dbReference type="OrthoDB" id="9780884at2"/>
<organism evidence="3 4">
    <name type="scientific">Schaalia odontolytica</name>
    <dbReference type="NCBI Taxonomy" id="1660"/>
    <lineage>
        <taxon>Bacteria</taxon>
        <taxon>Bacillati</taxon>
        <taxon>Actinomycetota</taxon>
        <taxon>Actinomycetes</taxon>
        <taxon>Actinomycetales</taxon>
        <taxon>Actinomycetaceae</taxon>
        <taxon>Schaalia</taxon>
    </lineage>
</organism>
<feature type="transmembrane region" description="Helical" evidence="1">
    <location>
        <begin position="27"/>
        <end position="51"/>
    </location>
</feature>
<dbReference type="EMBL" id="LLVT01000001">
    <property type="protein sequence ID" value="KSW13184.1"/>
    <property type="molecule type" value="Genomic_DNA"/>
</dbReference>
<name>A0A0V8RYP4_9ACTO</name>
<dbReference type="Pfam" id="PF00149">
    <property type="entry name" value="Metallophos"/>
    <property type="match status" value="1"/>
</dbReference>
<dbReference type="GO" id="GO:0008758">
    <property type="term" value="F:UDP-2,3-diacylglucosamine hydrolase activity"/>
    <property type="evidence" value="ECO:0007669"/>
    <property type="project" value="TreeGrafter"/>
</dbReference>
<dbReference type="Proteomes" id="UP000054686">
    <property type="component" value="Unassembled WGS sequence"/>
</dbReference>
<dbReference type="PANTHER" id="PTHR31302">
    <property type="entry name" value="TRANSMEMBRANE PROTEIN WITH METALLOPHOSPHOESTERASE DOMAIN-RELATED"/>
    <property type="match status" value="1"/>
</dbReference>
<dbReference type="GO" id="GO:0009245">
    <property type="term" value="P:lipid A biosynthetic process"/>
    <property type="evidence" value="ECO:0007669"/>
    <property type="project" value="TreeGrafter"/>
</dbReference>
<keyword evidence="1" id="KW-0812">Transmembrane</keyword>
<dbReference type="RefSeq" id="WP_060565955.1">
    <property type="nucleotide sequence ID" value="NZ_CP040006.1"/>
</dbReference>
<dbReference type="InterPro" id="IPR029052">
    <property type="entry name" value="Metallo-depent_PP-like"/>
</dbReference>
<dbReference type="SUPFAM" id="SSF56300">
    <property type="entry name" value="Metallo-dependent phosphatases"/>
    <property type="match status" value="1"/>
</dbReference>
<keyword evidence="1" id="KW-0472">Membrane</keyword>
<sequence length="326" mass="34359">MTTNIASTLAGATASSARRGRGLLRTAGAVVGGLGLAGLAAGGAALAWGSVERTMPVLRRYDVPVEGDVPEVTILQIADLHLFAGQDFLLRFLSDVAASERFDMVVATGDNFGSVDALDMVMDAYRPFLSYPGAFVLGSNDYYSPIPKRWSRYLSRSKPHPARVVPDLPYLPMVRHMRQAGWVDLSNAAGTISLPAGTVSLLGTDDAHIHRDRVGAPASSWAAPGTLRLGVTHAPYTRVVSALTSAGSDLILAGHTHGGQIGIPGVGAIITNCDISRPYAKGLKRWEAPDGTEAWLHVSAGLGTSPYAKIRIATRPEASLLHVHPA</sequence>
<dbReference type="InterPro" id="IPR051158">
    <property type="entry name" value="Metallophosphoesterase_sf"/>
</dbReference>
<dbReference type="AlphaFoldDB" id="A0A0V8RYP4"/>
<dbReference type="InterPro" id="IPR004843">
    <property type="entry name" value="Calcineurin-like_PHP"/>
</dbReference>
<keyword evidence="1" id="KW-1133">Transmembrane helix</keyword>
<evidence type="ECO:0000313" key="4">
    <source>
        <dbReference type="Proteomes" id="UP000054686"/>
    </source>
</evidence>
<dbReference type="InterPro" id="IPR006311">
    <property type="entry name" value="TAT_signal"/>
</dbReference>
<dbReference type="PANTHER" id="PTHR31302:SF20">
    <property type="entry name" value="CONSERVED PROTEIN"/>
    <property type="match status" value="1"/>
</dbReference>
<evidence type="ECO:0000313" key="3">
    <source>
        <dbReference type="EMBL" id="KSW13184.1"/>
    </source>
</evidence>
<evidence type="ECO:0000259" key="2">
    <source>
        <dbReference type="Pfam" id="PF00149"/>
    </source>
</evidence>
<feature type="domain" description="Calcineurin-like phosphoesterase" evidence="2">
    <location>
        <begin position="73"/>
        <end position="258"/>
    </location>
</feature>
<dbReference type="PROSITE" id="PS51318">
    <property type="entry name" value="TAT"/>
    <property type="match status" value="1"/>
</dbReference>
<dbReference type="Gene3D" id="3.60.21.10">
    <property type="match status" value="1"/>
</dbReference>
<dbReference type="GO" id="GO:0016020">
    <property type="term" value="C:membrane"/>
    <property type="evidence" value="ECO:0007669"/>
    <property type="project" value="GOC"/>
</dbReference>
<comment type="caution">
    <text evidence="3">The sequence shown here is derived from an EMBL/GenBank/DDBJ whole genome shotgun (WGS) entry which is preliminary data.</text>
</comment>
<protein>
    <submittedName>
        <fullName evidence="3">Serine/threonine protein phosphatase</fullName>
    </submittedName>
</protein>
<evidence type="ECO:0000256" key="1">
    <source>
        <dbReference type="SAM" id="Phobius"/>
    </source>
</evidence>
<reference evidence="3 4" key="1">
    <citation type="submission" date="2015-10" db="EMBL/GenBank/DDBJ databases">
        <title>Draft Genome of Actinomyces odontolyticus subsp. actinosynbacter strain XH001.</title>
        <authorList>
            <person name="Mclean J.S."/>
            <person name="He X."/>
        </authorList>
    </citation>
    <scope>NUCLEOTIDE SEQUENCE [LARGE SCALE GENOMIC DNA]</scope>
    <source>
        <strain evidence="3 4">XH001</strain>
    </source>
</reference>
<accession>A0A0V8RYP4</accession>
<gene>
    <name evidence="3" type="ORF">APY09_02165</name>
</gene>